<accession>A0A4C1WQ97</accession>
<evidence type="ECO:0000313" key="1">
    <source>
        <dbReference type="EMBL" id="GBP53163.1"/>
    </source>
</evidence>
<comment type="caution">
    <text evidence="1">The sequence shown here is derived from an EMBL/GenBank/DDBJ whole genome shotgun (WGS) entry which is preliminary data.</text>
</comment>
<dbReference type="Proteomes" id="UP000299102">
    <property type="component" value="Unassembled WGS sequence"/>
</dbReference>
<dbReference type="EMBL" id="BGZK01000617">
    <property type="protein sequence ID" value="GBP53163.1"/>
    <property type="molecule type" value="Genomic_DNA"/>
</dbReference>
<reference evidence="1 2" key="1">
    <citation type="journal article" date="2019" name="Commun. Biol.">
        <title>The bagworm genome reveals a unique fibroin gene that provides high tensile strength.</title>
        <authorList>
            <person name="Kono N."/>
            <person name="Nakamura H."/>
            <person name="Ohtoshi R."/>
            <person name="Tomita M."/>
            <person name="Numata K."/>
            <person name="Arakawa K."/>
        </authorList>
    </citation>
    <scope>NUCLEOTIDE SEQUENCE [LARGE SCALE GENOMIC DNA]</scope>
</reference>
<sequence>MEGDGVIEEKWATGNFTRCAVTIKKAGARAVRLSNPAAAPNCHHLAPLCARFAVPLAPRPRRFAAATEFGLVKIARRCVTFCVCVRNFFISSQRMNTAAVETTAC</sequence>
<dbReference type="AlphaFoldDB" id="A0A4C1WQ97"/>
<evidence type="ECO:0000313" key="2">
    <source>
        <dbReference type="Proteomes" id="UP000299102"/>
    </source>
</evidence>
<organism evidence="1 2">
    <name type="scientific">Eumeta variegata</name>
    <name type="common">Bagworm moth</name>
    <name type="synonym">Eumeta japonica</name>
    <dbReference type="NCBI Taxonomy" id="151549"/>
    <lineage>
        <taxon>Eukaryota</taxon>
        <taxon>Metazoa</taxon>
        <taxon>Ecdysozoa</taxon>
        <taxon>Arthropoda</taxon>
        <taxon>Hexapoda</taxon>
        <taxon>Insecta</taxon>
        <taxon>Pterygota</taxon>
        <taxon>Neoptera</taxon>
        <taxon>Endopterygota</taxon>
        <taxon>Lepidoptera</taxon>
        <taxon>Glossata</taxon>
        <taxon>Ditrysia</taxon>
        <taxon>Tineoidea</taxon>
        <taxon>Psychidae</taxon>
        <taxon>Oiketicinae</taxon>
        <taxon>Eumeta</taxon>
    </lineage>
</organism>
<protein>
    <submittedName>
        <fullName evidence="1">Uncharacterized protein</fullName>
    </submittedName>
</protein>
<name>A0A4C1WQ97_EUMVA</name>
<proteinExistence type="predicted"/>
<keyword evidence="2" id="KW-1185">Reference proteome</keyword>
<gene>
    <name evidence="1" type="ORF">EVAR_28505_1</name>
</gene>